<evidence type="ECO:0000256" key="4">
    <source>
        <dbReference type="ARBA" id="ARBA00023002"/>
    </source>
</evidence>
<feature type="domain" description="Reductase C-terminal" evidence="6">
    <location>
        <begin position="323"/>
        <end position="408"/>
    </location>
</feature>
<dbReference type="Gene3D" id="3.50.50.60">
    <property type="entry name" value="FAD/NAD(P)-binding domain"/>
    <property type="match status" value="2"/>
</dbReference>
<evidence type="ECO:0000256" key="3">
    <source>
        <dbReference type="ARBA" id="ARBA00022827"/>
    </source>
</evidence>
<dbReference type="InterPro" id="IPR050446">
    <property type="entry name" value="FAD-oxidoreductase/Apoptosis"/>
</dbReference>
<comment type="cofactor">
    <cofactor evidence="1">
        <name>FAD</name>
        <dbReference type="ChEBI" id="CHEBI:57692"/>
    </cofactor>
</comment>
<dbReference type="InterPro" id="IPR028202">
    <property type="entry name" value="Reductase_C"/>
</dbReference>
<name>A0A941D8B8_9MICO</name>
<organism evidence="7 8">
    <name type="scientific">Phycicoccus avicenniae</name>
    <dbReference type="NCBI Taxonomy" id="2828860"/>
    <lineage>
        <taxon>Bacteria</taxon>
        <taxon>Bacillati</taxon>
        <taxon>Actinomycetota</taxon>
        <taxon>Actinomycetes</taxon>
        <taxon>Micrococcales</taxon>
        <taxon>Intrasporangiaceae</taxon>
        <taxon>Phycicoccus</taxon>
    </lineage>
</organism>
<dbReference type="PRINTS" id="PR00368">
    <property type="entry name" value="FADPNR"/>
</dbReference>
<dbReference type="Gene3D" id="3.30.390.30">
    <property type="match status" value="1"/>
</dbReference>
<evidence type="ECO:0000313" key="7">
    <source>
        <dbReference type="EMBL" id="MBR7742695.1"/>
    </source>
</evidence>
<dbReference type="PANTHER" id="PTHR43557:SF2">
    <property type="entry name" value="RIESKE DOMAIN-CONTAINING PROTEIN-RELATED"/>
    <property type="match status" value="1"/>
</dbReference>
<dbReference type="Proteomes" id="UP000677016">
    <property type="component" value="Unassembled WGS sequence"/>
</dbReference>
<accession>A0A941D8B8</accession>
<dbReference type="PANTHER" id="PTHR43557">
    <property type="entry name" value="APOPTOSIS-INDUCING FACTOR 1"/>
    <property type="match status" value="1"/>
</dbReference>
<evidence type="ECO:0000256" key="2">
    <source>
        <dbReference type="ARBA" id="ARBA00022630"/>
    </source>
</evidence>
<evidence type="ECO:0000259" key="6">
    <source>
        <dbReference type="Pfam" id="PF14759"/>
    </source>
</evidence>
<dbReference type="Pfam" id="PF07992">
    <property type="entry name" value="Pyr_redox_2"/>
    <property type="match status" value="1"/>
</dbReference>
<sequence length="418" mass="42829">MSTSRLTPRFVVVGGGPAAGAAARRFAEAGEAVAVLADEPLAPYDRTVLSKGVLLDPAAPVPEVWPPDAGWRERIFVRRSTPVVALDPGRGVLTTEDGTTWAFDAVVLAPGAAARRLAVAGADGPGVLHLRDAADAARVSASLTEGSRLVVVGGGVIGLEVAAAARQRGVEVDVVEADPRVLGRVAPPAVADWLTRLHERNGVRVHTGVTPQEVLRDDGAVRGVHLSDDRVLPAHTVVVGIGVRPRTDLAEAAGLIVDDGIVVDPSMRTSRPAVLAAGDAVRVRGPGGSRGVRLESFTAAGRQGEVAAAVALGEDDAFTDVPWSWSDQYDASMQSMGVPPVDAEHVLLGDADAPFVLSLVGDRPVAACGVTTGPGIARPVRAAGPVIAHGVPLDVSALRAVGGDLAALARLLREASRG</sequence>
<dbReference type="InterPro" id="IPR023753">
    <property type="entry name" value="FAD/NAD-binding_dom"/>
</dbReference>
<comment type="caution">
    <text evidence="7">The sequence shown here is derived from an EMBL/GenBank/DDBJ whole genome shotgun (WGS) entry which is preliminary data.</text>
</comment>
<keyword evidence="8" id="KW-1185">Reference proteome</keyword>
<keyword evidence="2" id="KW-0285">Flavoprotein</keyword>
<dbReference type="PRINTS" id="PR00411">
    <property type="entry name" value="PNDRDTASEI"/>
</dbReference>
<dbReference type="SUPFAM" id="SSF55424">
    <property type="entry name" value="FAD/NAD-linked reductases, dimerisation (C-terminal) domain"/>
    <property type="match status" value="1"/>
</dbReference>
<gene>
    <name evidence="7" type="ORF">KC207_05255</name>
</gene>
<dbReference type="Pfam" id="PF14759">
    <property type="entry name" value="Reductase_C"/>
    <property type="match status" value="1"/>
</dbReference>
<dbReference type="InterPro" id="IPR036188">
    <property type="entry name" value="FAD/NAD-bd_sf"/>
</dbReference>
<reference evidence="7" key="1">
    <citation type="submission" date="2021-04" db="EMBL/GenBank/DDBJ databases">
        <title>Phycicoccus avicenniae sp. nov., a novel endophytic actinomycetes isolated from branch of Avicennia mariana.</title>
        <authorList>
            <person name="Tuo L."/>
        </authorList>
    </citation>
    <scope>NUCLEOTIDE SEQUENCE</scope>
    <source>
        <strain evidence="7">BSK3Z-2</strain>
    </source>
</reference>
<dbReference type="AlphaFoldDB" id="A0A941D8B8"/>
<dbReference type="SUPFAM" id="SSF51905">
    <property type="entry name" value="FAD/NAD(P)-binding domain"/>
    <property type="match status" value="1"/>
</dbReference>
<feature type="domain" description="FAD/NAD(P)-binding" evidence="5">
    <location>
        <begin position="9"/>
        <end position="304"/>
    </location>
</feature>
<dbReference type="EMBL" id="JAGSNF010000004">
    <property type="protein sequence ID" value="MBR7742695.1"/>
    <property type="molecule type" value="Genomic_DNA"/>
</dbReference>
<keyword evidence="4" id="KW-0560">Oxidoreductase</keyword>
<proteinExistence type="predicted"/>
<dbReference type="InterPro" id="IPR016156">
    <property type="entry name" value="FAD/NAD-linked_Rdtase_dimer_sf"/>
</dbReference>
<keyword evidence="3" id="KW-0274">FAD</keyword>
<dbReference type="RefSeq" id="WP_211601845.1">
    <property type="nucleotide sequence ID" value="NZ_JAGSNF010000004.1"/>
</dbReference>
<evidence type="ECO:0000313" key="8">
    <source>
        <dbReference type="Proteomes" id="UP000677016"/>
    </source>
</evidence>
<dbReference type="GO" id="GO:0005737">
    <property type="term" value="C:cytoplasm"/>
    <property type="evidence" value="ECO:0007669"/>
    <property type="project" value="TreeGrafter"/>
</dbReference>
<protein>
    <submittedName>
        <fullName evidence="7">FAD-dependent oxidoreductase</fullName>
    </submittedName>
</protein>
<evidence type="ECO:0000256" key="1">
    <source>
        <dbReference type="ARBA" id="ARBA00001974"/>
    </source>
</evidence>
<dbReference type="GO" id="GO:0016651">
    <property type="term" value="F:oxidoreductase activity, acting on NAD(P)H"/>
    <property type="evidence" value="ECO:0007669"/>
    <property type="project" value="TreeGrafter"/>
</dbReference>
<evidence type="ECO:0000259" key="5">
    <source>
        <dbReference type="Pfam" id="PF07992"/>
    </source>
</evidence>